<organism evidence="2 3">
    <name type="scientific">Cannabis sativa</name>
    <name type="common">Hemp</name>
    <name type="synonym">Marijuana</name>
    <dbReference type="NCBI Taxonomy" id="3483"/>
    <lineage>
        <taxon>Eukaryota</taxon>
        <taxon>Viridiplantae</taxon>
        <taxon>Streptophyta</taxon>
        <taxon>Embryophyta</taxon>
        <taxon>Tracheophyta</taxon>
        <taxon>Spermatophyta</taxon>
        <taxon>Magnoliopsida</taxon>
        <taxon>eudicotyledons</taxon>
        <taxon>Gunneridae</taxon>
        <taxon>Pentapetalae</taxon>
        <taxon>rosids</taxon>
        <taxon>fabids</taxon>
        <taxon>Rosales</taxon>
        <taxon>Cannabaceae</taxon>
        <taxon>Cannabis</taxon>
    </lineage>
</organism>
<evidence type="ECO:0000313" key="3">
    <source>
        <dbReference type="Proteomes" id="UP000596661"/>
    </source>
</evidence>
<dbReference type="PANTHER" id="PTHR10775">
    <property type="entry name" value="OS08G0208400 PROTEIN"/>
    <property type="match status" value="1"/>
</dbReference>
<feature type="region of interest" description="Disordered" evidence="1">
    <location>
        <begin position="856"/>
        <end position="895"/>
    </location>
</feature>
<evidence type="ECO:0000256" key="1">
    <source>
        <dbReference type="SAM" id="MobiDB-lite"/>
    </source>
</evidence>
<dbReference type="Pfam" id="PF03004">
    <property type="entry name" value="Transposase_24"/>
    <property type="match status" value="1"/>
</dbReference>
<dbReference type="Pfam" id="PF02992">
    <property type="entry name" value="Transposase_21"/>
    <property type="match status" value="1"/>
</dbReference>
<dbReference type="AlphaFoldDB" id="A0A803PSZ2"/>
<dbReference type="InterPro" id="IPR004242">
    <property type="entry name" value="Transposase_21"/>
</dbReference>
<evidence type="ECO:0008006" key="4">
    <source>
        <dbReference type="Google" id="ProtNLM"/>
    </source>
</evidence>
<dbReference type="Proteomes" id="UP000596661">
    <property type="component" value="Chromosome 6"/>
</dbReference>
<sequence length="996" mass="114413">MVSSWGRSDSIERSTTKTSSEYDLFWAAGVHSSNVNDFDENNDEVDFDSLLEDVESPLYEGLAADGVNPYKNMSSTYSCWSIMLVVYNLPPSMCMKDEFTFLSMLIPGPKKPGNDIDVYLEPLIDELLELWKGVYTYDASIKKFFNLKVMLLWTINDFLAYGNLAGCATKGKYGCPVCGENSNVVWLKHSKKMSFWNHIRFLPQEHHYRKKKYKSARARERAPQCPTIMIGVEVVEQLSKVTNDFGKGKKRVRGTEIEKRWKKKSIFFRLPYWEVLVVRHNLDVMHVEKNVCESILNTLLDCKGKSKDHYNSRLDLTEMGIMSHLHPYEDKSITRLPAAAYTLSKLDKNLFCKRVFDLKLPYGYSSKISNCVDLKKQKLIGLKSPDCHVIMQQLLAVAIRGLMEDRCRETILRLCRFFYGLCQRVVEKEEIRKLELEAAEILYKLEEYFPPSFFDPMISPGCPFSTRKGCIANRYLAVECVRFCETFLKQNDDQDTTLIEENPLSVAECFELNQANISIAHRYVLFNSDSVAPFLNIHMDELKEMHLELKNNQTLLWNRHSESFPLWFYEKISKSNKVDDMLAQLAEGPSRSVTSYKGALCKIVAKRRKATLKSQTDWEDTTLESPVVKKRSSLRKVSTPGNVVIDSPPISTRASSRRMIYNTEPNLNNIVEDLEMSHVSSRTRRFLNYQVEEDAEMIFKEVGMDECENIADKEVEDVAQAKFEGIAEAQCEMAEAQYDLYDDWQKKMCFEMMASLWRSGKSRLVKELNDAKNESERLAMKHDCIKSDGEWRSFVTQKTSKEHMAIRAKFQERRKKVVPHTLSRRGYARTIYDMKKDNKEGKVSRIEAFRRAHTKKNGEPINPTASKVFGGKETPSEGQSLNVTQSNNNPSPKSVGLKKDHNFTEAMNACYMLDLSDTIVAEGRWISSDPNIEIHGLPLGPEFMRLWVDVAIVPGAYLFCPNYVMLTIQEAVGSTVVWPSKKVIPRDATSEMRMSI</sequence>
<accession>A0A803PSZ2</accession>
<dbReference type="EMBL" id="UZAU01000588">
    <property type="status" value="NOT_ANNOTATED_CDS"/>
    <property type="molecule type" value="Genomic_DNA"/>
</dbReference>
<proteinExistence type="predicted"/>
<evidence type="ECO:0000313" key="2">
    <source>
        <dbReference type="EnsemblPlants" id="cds.evm.model.06.1066"/>
    </source>
</evidence>
<reference evidence="2" key="2">
    <citation type="submission" date="2021-03" db="UniProtKB">
        <authorList>
            <consortium name="EnsemblPlants"/>
        </authorList>
    </citation>
    <scope>IDENTIFICATION</scope>
</reference>
<protein>
    <recommendedName>
        <fullName evidence="4">Transposase</fullName>
    </recommendedName>
</protein>
<dbReference type="Gramene" id="evm.model.06.1066">
    <property type="protein sequence ID" value="cds.evm.model.06.1066"/>
    <property type="gene ID" value="evm.TU.06.1066"/>
</dbReference>
<keyword evidence="3" id="KW-1185">Reference proteome</keyword>
<name>A0A803PSZ2_CANSA</name>
<feature type="compositionally biased region" description="Polar residues" evidence="1">
    <location>
        <begin position="876"/>
        <end position="892"/>
    </location>
</feature>
<dbReference type="InterPro" id="IPR004252">
    <property type="entry name" value="Probable_transposase_24"/>
</dbReference>
<dbReference type="PANTHER" id="PTHR10775:SF182">
    <property type="entry name" value="TRANSPOSON, EN_SPM-LIKE, TRANSPOSASE-ASSOCIATED DOMAIN PROTEIN-RELATED"/>
    <property type="match status" value="1"/>
</dbReference>
<dbReference type="EnsemblPlants" id="evm.model.06.1066">
    <property type="protein sequence ID" value="cds.evm.model.06.1066"/>
    <property type="gene ID" value="evm.TU.06.1066"/>
</dbReference>
<reference evidence="2" key="1">
    <citation type="submission" date="2018-11" db="EMBL/GenBank/DDBJ databases">
        <authorList>
            <person name="Grassa J C."/>
        </authorList>
    </citation>
    <scope>NUCLEOTIDE SEQUENCE [LARGE SCALE GENOMIC DNA]</scope>
</reference>